<evidence type="ECO:0000313" key="4">
    <source>
        <dbReference type="Proteomes" id="UP000199675"/>
    </source>
</evidence>
<dbReference type="RefSeq" id="WP_091814782.1">
    <property type="nucleotide sequence ID" value="NZ_FNNE01000007.1"/>
</dbReference>
<dbReference type="PANTHER" id="PTHR33840:SF1">
    <property type="entry name" value="TLE1 PHOSPHOLIPASE DOMAIN-CONTAINING PROTEIN"/>
    <property type="match status" value="1"/>
</dbReference>
<dbReference type="OrthoDB" id="4378831at2"/>
<dbReference type="EMBL" id="FNNE01000007">
    <property type="protein sequence ID" value="SDX25822.1"/>
    <property type="molecule type" value="Genomic_DNA"/>
</dbReference>
<feature type="domain" description="T6SS Phospholipase effector Tle1-like catalytic" evidence="2">
    <location>
        <begin position="371"/>
        <end position="470"/>
    </location>
</feature>
<dbReference type="AlphaFoldDB" id="A0A1H3A7V4"/>
<keyword evidence="3" id="KW-0378">Hydrolase</keyword>
<dbReference type="STRING" id="488533.SAMN04487960_107228"/>
<feature type="region of interest" description="Disordered" evidence="1">
    <location>
        <begin position="150"/>
        <end position="193"/>
    </location>
</feature>
<evidence type="ECO:0000313" key="3">
    <source>
        <dbReference type="EMBL" id="SDX25822.1"/>
    </source>
</evidence>
<keyword evidence="4" id="KW-1185">Reference proteome</keyword>
<reference evidence="3 4" key="1">
    <citation type="submission" date="2016-10" db="EMBL/GenBank/DDBJ databases">
        <authorList>
            <person name="de Groot N.N."/>
        </authorList>
    </citation>
    <scope>NUCLEOTIDE SEQUENCE [LARGE SCALE GENOMIC DNA]</scope>
    <source>
        <strain evidence="3 4">CGMCC 1.7059</strain>
    </source>
</reference>
<feature type="domain" description="T6SS Phospholipase effector Tle1-like catalytic" evidence="2">
    <location>
        <begin position="249"/>
        <end position="351"/>
    </location>
</feature>
<accession>A0A1H3A7V4</accession>
<gene>
    <name evidence="3" type="ORF">SAMN04487960_107228</name>
</gene>
<protein>
    <submittedName>
        <fullName evidence="3">Uncharacterized alpha/beta hydrolase domain</fullName>
    </submittedName>
</protein>
<dbReference type="Pfam" id="PF09994">
    <property type="entry name" value="T6SS_Tle1-like_cat"/>
    <property type="match status" value="2"/>
</dbReference>
<proteinExistence type="predicted"/>
<name>A0A1H3A7V4_9GAMM</name>
<dbReference type="GO" id="GO:0016787">
    <property type="term" value="F:hydrolase activity"/>
    <property type="evidence" value="ECO:0007669"/>
    <property type="project" value="UniProtKB-KW"/>
</dbReference>
<feature type="compositionally biased region" description="Polar residues" evidence="1">
    <location>
        <begin position="166"/>
        <end position="184"/>
    </location>
</feature>
<dbReference type="InterPro" id="IPR018712">
    <property type="entry name" value="Tle1-like_cat"/>
</dbReference>
<dbReference type="PANTHER" id="PTHR33840">
    <property type="match status" value="1"/>
</dbReference>
<dbReference type="Proteomes" id="UP000199675">
    <property type="component" value="Unassembled WGS sequence"/>
</dbReference>
<sequence>MKIVPTRDLVAADLPNLENPFVAAEKLRALIQSDRLGLPPALSRLTPFGARNPDPRPQELIRQLGNGELWLVHGVGDGKPVNPVLRWQEDNPQQGRWVVTASEAYFPLHDRVSSLNTNRIGPRQLARQGAGSLGLLPTENLALALQRRRHEETLQQTEAPGDSPLLSASTVASRPAATTTSESSPPQPAPDIHLEVGLFTDGTLNNADNSQALERRIEQECLAPFERGEISEAECRYRLGLEMGLSYTNAPSNIAKLADLYIESSNTVDDTIRHRFMAYAPGIGTKTGDGDSVMGMVTGMGDTGIESQVDRLFREVARRIFRLELQHTIASLQLDLFGFSRGAASARHAAHEINLGPEGALGQAFKAEDIEWPEHVNIRFIGLFDCVAAIINPANGDLSPGNHLNAPVNVYLNPDHVEQAVHLTAANEHRTNFALNSLRNADGSLPANFREISLPGVHSDIGGGYGDSQREDILISPLYPIPEDRARWPEQSMQWDTLERLKQQKEREGWIGDFSLPVRLSERLDPRPRGLGPEGMASLEIYQHTSEHPGPSDRVELALRMLRQVRGEYSRVALRAMQTLAIKAGVPLDSIDPEDEATRLPADLKSIAETVVEQISAGAESPTLTLAQQRLVRQRYIHYSAHYNPFKFMALGTPTAFRLFRNFSPNAPTQNGERIVHPNR</sequence>
<evidence type="ECO:0000259" key="2">
    <source>
        <dbReference type="Pfam" id="PF09994"/>
    </source>
</evidence>
<evidence type="ECO:0000256" key="1">
    <source>
        <dbReference type="SAM" id="MobiDB-lite"/>
    </source>
</evidence>
<organism evidence="3 4">
    <name type="scientific">Marinobacter mobilis</name>
    <dbReference type="NCBI Taxonomy" id="488533"/>
    <lineage>
        <taxon>Bacteria</taxon>
        <taxon>Pseudomonadati</taxon>
        <taxon>Pseudomonadota</taxon>
        <taxon>Gammaproteobacteria</taxon>
        <taxon>Pseudomonadales</taxon>
        <taxon>Marinobacteraceae</taxon>
        <taxon>Marinobacter</taxon>
    </lineage>
</organism>